<dbReference type="KEGG" id="mmad:MMJJ_01280"/>
<keyword evidence="2 7" id="KW-0813">Transport</keyword>
<evidence type="ECO:0000256" key="6">
    <source>
        <dbReference type="ARBA" id="ARBA00023136"/>
    </source>
</evidence>
<dbReference type="SUPFAM" id="SSF161098">
    <property type="entry name" value="MetI-like"/>
    <property type="match status" value="1"/>
</dbReference>
<evidence type="ECO:0000259" key="8">
    <source>
        <dbReference type="PROSITE" id="PS50928"/>
    </source>
</evidence>
<dbReference type="GO" id="GO:0015226">
    <property type="term" value="F:carnitine transmembrane transporter activity"/>
    <property type="evidence" value="ECO:0007669"/>
    <property type="project" value="TreeGrafter"/>
</dbReference>
<feature type="transmembrane region" description="Helical" evidence="7">
    <location>
        <begin position="217"/>
        <end position="237"/>
    </location>
</feature>
<dbReference type="Proteomes" id="UP000239462">
    <property type="component" value="Chromosome"/>
</dbReference>
<reference evidence="10" key="1">
    <citation type="journal article" date="2018" name="Genome Announc.">
        <title>Complete Genome Sequence of the Methanococcus maripaludis Type Strain JJ (DSM 2067), a Model for Selenoprotein Synthesis in Archaea.</title>
        <authorList>
            <person name="Poehlein A."/>
            <person name="Heym D."/>
            <person name="Quitzke V."/>
            <person name="Fersch J."/>
            <person name="Daniel R."/>
            <person name="Rother M."/>
        </authorList>
    </citation>
    <scope>NUCLEOTIDE SEQUENCE [LARGE SCALE GENOMIC DNA]</scope>
    <source>
        <strain evidence="10">DSM 2067</strain>
    </source>
</reference>
<dbReference type="AlphaFoldDB" id="A0A2L1C884"/>
<dbReference type="InterPro" id="IPR035906">
    <property type="entry name" value="MetI-like_sf"/>
</dbReference>
<dbReference type="EMBL" id="CP026606">
    <property type="protein sequence ID" value="AVB75547.1"/>
    <property type="molecule type" value="Genomic_DNA"/>
</dbReference>
<proteinExistence type="inferred from homology"/>
<keyword evidence="4 7" id="KW-0812">Transmembrane</keyword>
<sequence length="278" mass="30068">MLADTFNLGIGKFLVNLIDFLIDNYSGFFDLISYVIQSGVDFFHILLFSINPYLMILLIAVIVWKTVNLKSMLYSVFFLVIIVMMGLWDTSMITLSLIITSTLIALLLGIPLGIVKARSKLVSTLLDPMLDVMQTLPSLAYLIPAVLFFGIGEVPGVIATVIFAMPPAIKLTALGIEQVSNELIEVGRAFGGTSWQILTKIELPTAVPSIMMGVNQAIMLSFSMVVIAGFIGSGGLGEVIISGIQRYSLAPALEAGIAVTFLAVIFDRITRNLVGSKI</sequence>
<organism evidence="9 10">
    <name type="scientific">Methanococcus maripaludis</name>
    <name type="common">Methanococcus deltae</name>
    <dbReference type="NCBI Taxonomy" id="39152"/>
    <lineage>
        <taxon>Archaea</taxon>
        <taxon>Methanobacteriati</taxon>
        <taxon>Methanobacteriota</taxon>
        <taxon>Methanomada group</taxon>
        <taxon>Methanococci</taxon>
        <taxon>Methanococcales</taxon>
        <taxon>Methanococcaceae</taxon>
        <taxon>Methanococcus</taxon>
    </lineage>
</organism>
<evidence type="ECO:0000313" key="10">
    <source>
        <dbReference type="Proteomes" id="UP000239462"/>
    </source>
</evidence>
<evidence type="ECO:0000256" key="4">
    <source>
        <dbReference type="ARBA" id="ARBA00022692"/>
    </source>
</evidence>
<dbReference type="FunFam" id="1.10.3720.10:FF:000001">
    <property type="entry name" value="Glycine betaine ABC transporter, permease"/>
    <property type="match status" value="1"/>
</dbReference>
<comment type="similarity">
    <text evidence="7">Belongs to the binding-protein-dependent transport system permease family.</text>
</comment>
<gene>
    <name evidence="9" type="primary">gbuB</name>
    <name evidence="9" type="ORF">MMJJ_01280</name>
</gene>
<feature type="domain" description="ABC transmembrane type-1" evidence="8">
    <location>
        <begin position="91"/>
        <end position="270"/>
    </location>
</feature>
<protein>
    <submittedName>
        <fullName evidence="9">Glycine betaine/carnitine transport permease protein GbuB</fullName>
    </submittedName>
</protein>
<name>A0A2L1C884_METMI</name>
<dbReference type="GO" id="GO:0015871">
    <property type="term" value="P:choline transport"/>
    <property type="evidence" value="ECO:0007669"/>
    <property type="project" value="TreeGrafter"/>
</dbReference>
<dbReference type="InterPro" id="IPR000515">
    <property type="entry name" value="MetI-like"/>
</dbReference>
<comment type="subcellular location">
    <subcellularLocation>
        <location evidence="7">Cell membrane</location>
        <topology evidence="7">Multi-pass membrane protein</topology>
    </subcellularLocation>
    <subcellularLocation>
        <location evidence="1">Membrane</location>
        <topology evidence="1">Multi-pass membrane protein</topology>
    </subcellularLocation>
</comment>
<feature type="transmembrane region" description="Helical" evidence="7">
    <location>
        <begin position="42"/>
        <end position="64"/>
    </location>
</feature>
<feature type="transmembrane region" description="Helical" evidence="7">
    <location>
        <begin position="71"/>
        <end position="88"/>
    </location>
</feature>
<evidence type="ECO:0000256" key="7">
    <source>
        <dbReference type="RuleBase" id="RU363032"/>
    </source>
</evidence>
<dbReference type="PANTHER" id="PTHR47737:SF1">
    <property type="entry name" value="GLYCINE BETAINE_PROLINE BETAINE TRANSPORT SYSTEM PERMEASE PROTEIN PROW"/>
    <property type="match status" value="1"/>
</dbReference>
<dbReference type="Pfam" id="PF00528">
    <property type="entry name" value="BPD_transp_1"/>
    <property type="match status" value="1"/>
</dbReference>
<dbReference type="Gene3D" id="1.10.3720.10">
    <property type="entry name" value="MetI-like"/>
    <property type="match status" value="1"/>
</dbReference>
<feature type="transmembrane region" description="Helical" evidence="7">
    <location>
        <begin position="94"/>
        <end position="115"/>
    </location>
</feature>
<feature type="transmembrane region" description="Helical" evidence="7">
    <location>
        <begin position="139"/>
        <end position="165"/>
    </location>
</feature>
<evidence type="ECO:0000256" key="3">
    <source>
        <dbReference type="ARBA" id="ARBA00022475"/>
    </source>
</evidence>
<keyword evidence="3" id="KW-1003">Cell membrane</keyword>
<evidence type="ECO:0000256" key="1">
    <source>
        <dbReference type="ARBA" id="ARBA00004141"/>
    </source>
</evidence>
<keyword evidence="5 7" id="KW-1133">Transmembrane helix</keyword>
<evidence type="ECO:0000313" key="9">
    <source>
        <dbReference type="EMBL" id="AVB75547.1"/>
    </source>
</evidence>
<dbReference type="CDD" id="cd06261">
    <property type="entry name" value="TM_PBP2"/>
    <property type="match status" value="1"/>
</dbReference>
<evidence type="ECO:0000256" key="5">
    <source>
        <dbReference type="ARBA" id="ARBA00022989"/>
    </source>
</evidence>
<feature type="transmembrane region" description="Helical" evidence="7">
    <location>
        <begin position="249"/>
        <end position="266"/>
    </location>
</feature>
<dbReference type="PANTHER" id="PTHR47737">
    <property type="entry name" value="GLYCINE BETAINE/PROLINE BETAINE TRANSPORT SYSTEM PERMEASE PROTEIN PROW"/>
    <property type="match status" value="1"/>
</dbReference>
<dbReference type="GO" id="GO:0043190">
    <property type="term" value="C:ATP-binding cassette (ABC) transporter complex"/>
    <property type="evidence" value="ECO:0007669"/>
    <property type="project" value="TreeGrafter"/>
</dbReference>
<keyword evidence="6 7" id="KW-0472">Membrane</keyword>
<dbReference type="GO" id="GO:0031460">
    <property type="term" value="P:glycine betaine transport"/>
    <property type="evidence" value="ECO:0007669"/>
    <property type="project" value="TreeGrafter"/>
</dbReference>
<evidence type="ECO:0000256" key="2">
    <source>
        <dbReference type="ARBA" id="ARBA00022448"/>
    </source>
</evidence>
<dbReference type="PROSITE" id="PS50928">
    <property type="entry name" value="ABC_TM1"/>
    <property type="match status" value="1"/>
</dbReference>
<accession>A0A2L1C884</accession>
<dbReference type="GO" id="GO:0005275">
    <property type="term" value="F:amine transmembrane transporter activity"/>
    <property type="evidence" value="ECO:0007669"/>
    <property type="project" value="TreeGrafter"/>
</dbReference>